<reference evidence="2" key="2">
    <citation type="journal article" date="2021" name="Genome Biol. Evol.">
        <title>Developing a high-quality reference genome for a parasitic bivalve with doubly uniparental inheritance (Bivalvia: Unionida).</title>
        <authorList>
            <person name="Smith C.H."/>
        </authorList>
    </citation>
    <scope>NUCLEOTIDE SEQUENCE</scope>
    <source>
        <strain evidence="2">CHS0354</strain>
        <tissue evidence="2">Mantle</tissue>
    </source>
</reference>
<protein>
    <submittedName>
        <fullName evidence="2">Uncharacterized protein</fullName>
    </submittedName>
</protein>
<sequence length="58" mass="6652">MGEGEWSVNRATQRLKRRHLLKRLDNSANPQQQKPFIPSPVVPGESKSKEDHQMRGEA</sequence>
<evidence type="ECO:0000313" key="3">
    <source>
        <dbReference type="Proteomes" id="UP001195483"/>
    </source>
</evidence>
<keyword evidence="3" id="KW-1185">Reference proteome</keyword>
<evidence type="ECO:0000256" key="1">
    <source>
        <dbReference type="SAM" id="MobiDB-lite"/>
    </source>
</evidence>
<proteinExistence type="predicted"/>
<dbReference type="Proteomes" id="UP001195483">
    <property type="component" value="Unassembled WGS sequence"/>
</dbReference>
<comment type="caution">
    <text evidence="2">The sequence shown here is derived from an EMBL/GenBank/DDBJ whole genome shotgun (WGS) entry which is preliminary data.</text>
</comment>
<gene>
    <name evidence="2" type="ORF">CHS0354_003409</name>
</gene>
<accession>A0AAE0SNS5</accession>
<dbReference type="EMBL" id="JAEAOA010000272">
    <property type="protein sequence ID" value="KAK3595416.1"/>
    <property type="molecule type" value="Genomic_DNA"/>
</dbReference>
<organism evidence="2 3">
    <name type="scientific">Potamilus streckersoni</name>
    <dbReference type="NCBI Taxonomy" id="2493646"/>
    <lineage>
        <taxon>Eukaryota</taxon>
        <taxon>Metazoa</taxon>
        <taxon>Spiralia</taxon>
        <taxon>Lophotrochozoa</taxon>
        <taxon>Mollusca</taxon>
        <taxon>Bivalvia</taxon>
        <taxon>Autobranchia</taxon>
        <taxon>Heteroconchia</taxon>
        <taxon>Palaeoheterodonta</taxon>
        <taxon>Unionida</taxon>
        <taxon>Unionoidea</taxon>
        <taxon>Unionidae</taxon>
        <taxon>Ambleminae</taxon>
        <taxon>Lampsilini</taxon>
        <taxon>Potamilus</taxon>
    </lineage>
</organism>
<reference evidence="2" key="1">
    <citation type="journal article" date="2021" name="Genome Biol. Evol.">
        <title>A High-Quality Reference Genome for a Parasitic Bivalve with Doubly Uniparental Inheritance (Bivalvia: Unionida).</title>
        <authorList>
            <person name="Smith C.H."/>
        </authorList>
    </citation>
    <scope>NUCLEOTIDE SEQUENCE</scope>
    <source>
        <strain evidence="2">CHS0354</strain>
    </source>
</reference>
<name>A0AAE0SNS5_9BIVA</name>
<feature type="region of interest" description="Disordered" evidence="1">
    <location>
        <begin position="23"/>
        <end position="58"/>
    </location>
</feature>
<dbReference type="AlphaFoldDB" id="A0AAE0SNS5"/>
<evidence type="ECO:0000313" key="2">
    <source>
        <dbReference type="EMBL" id="KAK3595416.1"/>
    </source>
</evidence>
<feature type="compositionally biased region" description="Basic and acidic residues" evidence="1">
    <location>
        <begin position="46"/>
        <end position="58"/>
    </location>
</feature>
<reference evidence="2" key="3">
    <citation type="submission" date="2023-05" db="EMBL/GenBank/DDBJ databases">
        <authorList>
            <person name="Smith C.H."/>
        </authorList>
    </citation>
    <scope>NUCLEOTIDE SEQUENCE</scope>
    <source>
        <strain evidence="2">CHS0354</strain>
        <tissue evidence="2">Mantle</tissue>
    </source>
</reference>